<dbReference type="Pfam" id="PF00211">
    <property type="entry name" value="Guanylate_cyc"/>
    <property type="match status" value="1"/>
</dbReference>
<keyword evidence="1" id="KW-1133">Transmembrane helix</keyword>
<dbReference type="InterPro" id="IPR050697">
    <property type="entry name" value="Adenylyl/Guanylyl_Cyclase_3/4"/>
</dbReference>
<comment type="caution">
    <text evidence="3">The sequence shown here is derived from an EMBL/GenBank/DDBJ whole genome shotgun (WGS) entry which is preliminary data.</text>
</comment>
<feature type="transmembrane region" description="Helical" evidence="1">
    <location>
        <begin position="374"/>
        <end position="394"/>
    </location>
</feature>
<dbReference type="SMART" id="SM01080">
    <property type="entry name" value="CHASE2"/>
    <property type="match status" value="1"/>
</dbReference>
<evidence type="ECO:0000313" key="3">
    <source>
        <dbReference type="EMBL" id="MFC3702726.1"/>
    </source>
</evidence>
<feature type="transmembrane region" description="Helical" evidence="1">
    <location>
        <begin position="21"/>
        <end position="38"/>
    </location>
</feature>
<feature type="transmembrane region" description="Helical" evidence="1">
    <location>
        <begin position="428"/>
        <end position="448"/>
    </location>
</feature>
<dbReference type="InterPro" id="IPR007890">
    <property type="entry name" value="CHASE2"/>
</dbReference>
<dbReference type="SMART" id="SM00044">
    <property type="entry name" value="CYCc"/>
    <property type="match status" value="1"/>
</dbReference>
<dbReference type="Gene3D" id="3.30.70.1230">
    <property type="entry name" value="Nucleotide cyclase"/>
    <property type="match status" value="1"/>
</dbReference>
<dbReference type="Proteomes" id="UP001595710">
    <property type="component" value="Unassembled WGS sequence"/>
</dbReference>
<dbReference type="EMBL" id="JBHRYN010000020">
    <property type="protein sequence ID" value="MFC3702726.1"/>
    <property type="molecule type" value="Genomic_DNA"/>
</dbReference>
<accession>A0ABV7WU94</accession>
<keyword evidence="1" id="KW-0472">Membrane</keyword>
<dbReference type="InterPro" id="IPR029787">
    <property type="entry name" value="Nucleotide_cyclase"/>
</dbReference>
<dbReference type="Pfam" id="PF05226">
    <property type="entry name" value="CHASE2"/>
    <property type="match status" value="1"/>
</dbReference>
<keyword evidence="1" id="KW-0812">Transmembrane</keyword>
<dbReference type="CDD" id="cd07302">
    <property type="entry name" value="CHD"/>
    <property type="match status" value="1"/>
</dbReference>
<feature type="domain" description="Guanylate cyclase" evidence="2">
    <location>
        <begin position="490"/>
        <end position="623"/>
    </location>
</feature>
<name>A0ABV7WU94_9GAMM</name>
<dbReference type="RefSeq" id="WP_290282138.1">
    <property type="nucleotide sequence ID" value="NZ_JAUFQI010000001.1"/>
</dbReference>
<evidence type="ECO:0000259" key="2">
    <source>
        <dbReference type="PROSITE" id="PS50125"/>
    </source>
</evidence>
<evidence type="ECO:0000313" key="4">
    <source>
        <dbReference type="Proteomes" id="UP001595710"/>
    </source>
</evidence>
<dbReference type="PANTHER" id="PTHR43081">
    <property type="entry name" value="ADENYLATE CYCLASE, TERMINAL-DIFFERENTIATION SPECIFIC-RELATED"/>
    <property type="match status" value="1"/>
</dbReference>
<keyword evidence="4" id="KW-1185">Reference proteome</keyword>
<dbReference type="PROSITE" id="PS50125">
    <property type="entry name" value="GUANYLATE_CYCLASE_2"/>
    <property type="match status" value="1"/>
</dbReference>
<reference evidence="4" key="1">
    <citation type="journal article" date="2019" name="Int. J. Syst. Evol. Microbiol.">
        <title>The Global Catalogue of Microorganisms (GCM) 10K type strain sequencing project: providing services to taxonomists for standard genome sequencing and annotation.</title>
        <authorList>
            <consortium name="The Broad Institute Genomics Platform"/>
            <consortium name="The Broad Institute Genome Sequencing Center for Infectious Disease"/>
            <person name="Wu L."/>
            <person name="Ma J."/>
        </authorList>
    </citation>
    <scope>NUCLEOTIDE SEQUENCE [LARGE SCALE GENOMIC DNA]</scope>
    <source>
        <strain evidence="4">CECT 8288</strain>
    </source>
</reference>
<protein>
    <submittedName>
        <fullName evidence="3">CHASE2 domain-containing protein</fullName>
    </submittedName>
</protein>
<dbReference type="SUPFAM" id="SSF55073">
    <property type="entry name" value="Nucleotide cyclase"/>
    <property type="match status" value="1"/>
</dbReference>
<feature type="transmembrane region" description="Helical" evidence="1">
    <location>
        <begin position="401"/>
        <end position="422"/>
    </location>
</feature>
<proteinExistence type="predicted"/>
<organism evidence="3 4">
    <name type="scientific">Reinekea marina</name>
    <dbReference type="NCBI Taxonomy" id="1310421"/>
    <lineage>
        <taxon>Bacteria</taxon>
        <taxon>Pseudomonadati</taxon>
        <taxon>Pseudomonadota</taxon>
        <taxon>Gammaproteobacteria</taxon>
        <taxon>Oceanospirillales</taxon>
        <taxon>Saccharospirillaceae</taxon>
        <taxon>Reinekea</taxon>
    </lineage>
</organism>
<gene>
    <name evidence="3" type="ORF">ACFOND_13880</name>
</gene>
<dbReference type="InterPro" id="IPR001054">
    <property type="entry name" value="A/G_cyclase"/>
</dbReference>
<evidence type="ECO:0000256" key="1">
    <source>
        <dbReference type="SAM" id="Phobius"/>
    </source>
</evidence>
<sequence>MTFLTKLNNTILKGGTKNNRLISVLIALSFGVFSVLLMEVVKPNLFEDIEGNLLDARFQIRGVVQPSGLVNLVSVDDESIEAIGRWPWPRDIQAKLIEEIHRLGAVTIGLDIIYSEPEGSPLDSVIENQNWTQSERAKLKQLQSQTNRDTALTTAIFMVGNVVNGQFFYLDEQGDALGADSIALSHSKVDAIKSNTESFRAMDFSSVTTNLDSIAMAGNGAGFFNQIPELDGVVRKAPLVIRYQDNLYPSLALKTLAHYLDDSPIIVQALGGYINQVLVGDLAIKTNEQGGLPINYRGPKETIKTYKAIDVLQGRLPEGIFKDKMVLLGSTAIGVFDSHSAPFGAEFPGLEIQANVIENIVLGDPLSRNANHKLVDIITVVVGCLIIGIVIPFTSRTPTRVLLYLTMLSVLLYLNFLAFSELNHWNNLFYPTATWSLCFIFIMFYQSFMVEARYSHVRSAFKHYLSPALVDQLTANPDLVNFGGEEKELSILFSDIRNFTNLSETVTPSELSRFLQAYMDPMTDCVLDNNGTLDKYIGDAVMAIFGAPVPFDSHPVDACQAAVDMIKALDHIVERVPDLKRLFPVKAGIGVHTGNVVVGNLGSSQQFNYTVIGDSVNLAARIESLTKSYGVEIMISDATYKKVKHHFVCRDLDRVRVKGKQEPVELYELQGTEISTEQVRFNEQWQQALNQYRRREFEQALTAFNHLQTLQPENVSVLMYVERCQYFIANPVGIDWDGVYTHTSK</sequence>
<dbReference type="PANTHER" id="PTHR43081:SF1">
    <property type="entry name" value="ADENYLATE CYCLASE, TERMINAL-DIFFERENTIATION SPECIFIC"/>
    <property type="match status" value="1"/>
</dbReference>